<dbReference type="KEGG" id="rhy:RD110_19135"/>
<dbReference type="AlphaFoldDB" id="A0A1P8JZ77"/>
<dbReference type="PANTHER" id="PTHR45772:SF2">
    <property type="entry name" value="ABC TRANSPORTER ATP-BINDING PROTEIN"/>
    <property type="match status" value="1"/>
</dbReference>
<dbReference type="GO" id="GO:0005524">
    <property type="term" value="F:ATP binding"/>
    <property type="evidence" value="ECO:0007669"/>
    <property type="project" value="UniProtKB-KW"/>
</dbReference>
<evidence type="ECO:0000256" key="3">
    <source>
        <dbReference type="ARBA" id="ARBA00022741"/>
    </source>
</evidence>
<dbReference type="GO" id="GO:0016887">
    <property type="term" value="F:ATP hydrolysis activity"/>
    <property type="evidence" value="ECO:0007669"/>
    <property type="project" value="InterPro"/>
</dbReference>
<dbReference type="PROSITE" id="PS50893">
    <property type="entry name" value="ABC_TRANSPORTER_2"/>
    <property type="match status" value="1"/>
</dbReference>
<dbReference type="OrthoDB" id="9781337at2"/>
<keyword evidence="4 6" id="KW-0067">ATP-binding</keyword>
<keyword evidence="2" id="KW-1003">Cell membrane</keyword>
<gene>
    <name evidence="6" type="ORF">RD110_19135</name>
</gene>
<reference evidence="6 7" key="1">
    <citation type="submission" date="2017-01" db="EMBL/GenBank/DDBJ databases">
        <authorList>
            <person name="Mah S.A."/>
            <person name="Swanson W.J."/>
            <person name="Moy G.W."/>
            <person name="Vacquier V.D."/>
        </authorList>
    </citation>
    <scope>NUCLEOTIDE SEQUENCE [LARGE SCALE GENOMIC DNA]</scope>
    <source>
        <strain evidence="6 7">DCY110</strain>
    </source>
</reference>
<evidence type="ECO:0000256" key="4">
    <source>
        <dbReference type="ARBA" id="ARBA00022840"/>
    </source>
</evidence>
<feature type="domain" description="ABC transporter" evidence="5">
    <location>
        <begin position="11"/>
        <end position="252"/>
    </location>
</feature>
<dbReference type="STRING" id="1842727.RD110_19135"/>
<dbReference type="CDD" id="cd03219">
    <property type="entry name" value="ABC_Mj1267_LivG_branched"/>
    <property type="match status" value="1"/>
</dbReference>
<evidence type="ECO:0000259" key="5">
    <source>
        <dbReference type="PROSITE" id="PS50893"/>
    </source>
</evidence>
<dbReference type="InterPro" id="IPR027417">
    <property type="entry name" value="P-loop_NTPase"/>
</dbReference>
<protein>
    <submittedName>
        <fullName evidence="6">ABC transporter ATP-binding protein</fullName>
    </submittedName>
</protein>
<dbReference type="Proteomes" id="UP000186609">
    <property type="component" value="Chromosome"/>
</dbReference>
<sequence length="272" mass="29321">MAEQLHGQPLLRVTGLRKAFGAVQATNNVNIDVRAGEIHALIGPNGAGKSTLISQICGEQMPDSGSIFLDGRDVTSSAAFARARLGLGRSFQITELCADFTALENVVLSVMLRKGRPFGCWGNPRHDEALVAEARTQLAHVGLSSREQVAVADLAHGEKRQLELAVALARRPRLLLLDEPMAGMGAEESASMTRLLRSMKGYYGILLVEHDMDAVFALADRISVLVYGRTIFTGTPDEVRRHPEVRAAYLGEDHALQPALAATTPGEVHAHT</sequence>
<name>A0A1P8JZ77_9BURK</name>
<dbReference type="RefSeq" id="WP_076201141.1">
    <property type="nucleotide sequence ID" value="NZ_CP019236.1"/>
</dbReference>
<keyword evidence="1" id="KW-0813">Transport</keyword>
<dbReference type="PANTHER" id="PTHR45772">
    <property type="entry name" value="CONSERVED COMPONENT OF ABC TRANSPORTER FOR NATURAL AMINO ACIDS-RELATED"/>
    <property type="match status" value="1"/>
</dbReference>
<evidence type="ECO:0000256" key="1">
    <source>
        <dbReference type="ARBA" id="ARBA00022448"/>
    </source>
</evidence>
<keyword evidence="3" id="KW-0547">Nucleotide-binding</keyword>
<keyword evidence="2" id="KW-0472">Membrane</keyword>
<proteinExistence type="predicted"/>
<dbReference type="InterPro" id="IPR003439">
    <property type="entry name" value="ABC_transporter-like_ATP-bd"/>
</dbReference>
<evidence type="ECO:0000313" key="7">
    <source>
        <dbReference type="Proteomes" id="UP000186609"/>
    </source>
</evidence>
<dbReference type="Pfam" id="PF12399">
    <property type="entry name" value="BCA_ABC_TP_C"/>
    <property type="match status" value="1"/>
</dbReference>
<organism evidence="6 7">
    <name type="scientific">Rhodoferax koreensis</name>
    <dbReference type="NCBI Taxonomy" id="1842727"/>
    <lineage>
        <taxon>Bacteria</taxon>
        <taxon>Pseudomonadati</taxon>
        <taxon>Pseudomonadota</taxon>
        <taxon>Betaproteobacteria</taxon>
        <taxon>Burkholderiales</taxon>
        <taxon>Comamonadaceae</taxon>
        <taxon>Rhodoferax</taxon>
    </lineage>
</organism>
<evidence type="ECO:0000256" key="2">
    <source>
        <dbReference type="ARBA" id="ARBA00022475"/>
    </source>
</evidence>
<dbReference type="Gene3D" id="3.40.50.300">
    <property type="entry name" value="P-loop containing nucleotide triphosphate hydrolases"/>
    <property type="match status" value="1"/>
</dbReference>
<dbReference type="SUPFAM" id="SSF52540">
    <property type="entry name" value="P-loop containing nucleoside triphosphate hydrolases"/>
    <property type="match status" value="1"/>
</dbReference>
<keyword evidence="7" id="KW-1185">Reference proteome</keyword>
<dbReference type="Pfam" id="PF00005">
    <property type="entry name" value="ABC_tran"/>
    <property type="match status" value="1"/>
</dbReference>
<evidence type="ECO:0000313" key="6">
    <source>
        <dbReference type="EMBL" id="APW39062.1"/>
    </source>
</evidence>
<dbReference type="InterPro" id="IPR051120">
    <property type="entry name" value="ABC_AA/LPS_Transport"/>
</dbReference>
<dbReference type="EMBL" id="CP019236">
    <property type="protein sequence ID" value="APW39062.1"/>
    <property type="molecule type" value="Genomic_DNA"/>
</dbReference>
<dbReference type="SMART" id="SM00382">
    <property type="entry name" value="AAA"/>
    <property type="match status" value="1"/>
</dbReference>
<dbReference type="GO" id="GO:0005886">
    <property type="term" value="C:plasma membrane"/>
    <property type="evidence" value="ECO:0007669"/>
    <property type="project" value="TreeGrafter"/>
</dbReference>
<accession>A0A1P8JZ77</accession>
<dbReference type="InterPro" id="IPR032823">
    <property type="entry name" value="BCA_ABC_TP_C"/>
</dbReference>
<dbReference type="InterPro" id="IPR003593">
    <property type="entry name" value="AAA+_ATPase"/>
</dbReference>